<dbReference type="GO" id="GO:0004527">
    <property type="term" value="F:exonuclease activity"/>
    <property type="evidence" value="ECO:0007669"/>
    <property type="project" value="UniProtKB-KW"/>
</dbReference>
<name>E0UKA9_GLOV7</name>
<gene>
    <name evidence="4" type="ordered locus">Cyan7822_3941</name>
</gene>
<evidence type="ECO:0000256" key="1">
    <source>
        <dbReference type="SAM" id="Coils"/>
    </source>
</evidence>
<accession>E0UKA9</accession>
<evidence type="ECO:0000313" key="5">
    <source>
        <dbReference type="Proteomes" id="UP000008206"/>
    </source>
</evidence>
<dbReference type="KEGG" id="cyj:Cyan7822_3941"/>
<dbReference type="AlphaFoldDB" id="E0UKA9"/>
<evidence type="ECO:0000259" key="2">
    <source>
        <dbReference type="SMART" id="SM00382"/>
    </source>
</evidence>
<proteinExistence type="predicted"/>
<dbReference type="EMBL" id="CP002198">
    <property type="protein sequence ID" value="ADN15871.1"/>
    <property type="molecule type" value="Genomic_DNA"/>
</dbReference>
<dbReference type="InterPro" id="IPR012337">
    <property type="entry name" value="RNaseH-like_sf"/>
</dbReference>
<dbReference type="RefSeq" id="WP_013323939.1">
    <property type="nucleotide sequence ID" value="NC_014501.1"/>
</dbReference>
<dbReference type="eggNOG" id="COG0847">
    <property type="taxonomic scope" value="Bacteria"/>
</dbReference>
<sequence length="817" mass="95090">MDLIKNFIVIDTEGRDQLREIAIINAEGELIYEAFSQEDPNYYGRRLKSKPLVDILADFQKIASEKVIICHNANHDIQVLKNSFKKVSIDWQNLNFQCSLELAKNSFPNLPSYSLEYLSKQLGLKVNHKYFNPQQAHAARYDAEFTYQLYRKIMDKKNPFTLANKPNPFGSNRVDNPFQTHPDLKSIYQGEFARLKSTITDIKYDENHQSKGVVIIGEPGSGKTHLIMRLAQELLKINRLLFIRSPNNPNSVLYHTYSQILQSFVQPVPGTDYTQFEHLLAHSFVKLISRSTIIKLTQKDIDIQKTVKDNPLNLYKQLGGEGTQKKREFWDHIKKRILDWWLNEWGASGYYLQILTGIIEFCRYTDPKRRNLAARWLAAEELSESAAQLIGLENWNDEISKEEFSLQAISVFSKLSLLDEPLIIVFDQLESLGYEHRRELLLNFGEAVKEMFTHVPNSLIILNLFPERWQQFQYIFDGAVVGRVSQQQIYLQSPSQEQIKDILKIKLEAAGIDLNVNSLFAPEELEDILQQKSIRMVLNRAADYYNYKVRQIPVASPPIIDDVIPPVSLAVEQRLKKLEKEFIQFKNSWQEVVHQIGSLEAKIEELQQKFKNGNQTTVDTPIFIPPPHPDEDKIRTYLVKQKEILEREYNEIQFINDNDDLGKLTFISEAFEKISQFDMEQLRLGTKKIPEHLVIKKPKESICIAFLQVEGSSFTARISNFNQLVNSHKNIQFILWRDVRQPNINGKVGKQQIAILNSFKNGEFRPMEKEDRIHFELIYKLIIDIENRDFEVHLEEALKRLSEIPNTWLIQLLGIRE</sequence>
<keyword evidence="5" id="KW-1185">Reference proteome</keyword>
<dbReference type="Pfam" id="PF00929">
    <property type="entry name" value="RNase_T"/>
    <property type="match status" value="1"/>
</dbReference>
<feature type="coiled-coil region" evidence="1">
    <location>
        <begin position="589"/>
        <end position="616"/>
    </location>
</feature>
<keyword evidence="1" id="KW-0175">Coiled coil</keyword>
<reference evidence="5" key="1">
    <citation type="journal article" date="2011" name="MBio">
        <title>Novel metabolic attributes of the genus Cyanothece, comprising a group of unicellular nitrogen-fixing Cyanobacteria.</title>
        <authorList>
            <person name="Bandyopadhyay A."/>
            <person name="Elvitigala T."/>
            <person name="Welsh E."/>
            <person name="Stockel J."/>
            <person name="Liberton M."/>
            <person name="Min H."/>
            <person name="Sherman L.A."/>
            <person name="Pakrasi H.B."/>
        </authorList>
    </citation>
    <scope>NUCLEOTIDE SEQUENCE [LARGE SCALE GENOMIC DNA]</scope>
    <source>
        <strain evidence="5">PCC 7822</strain>
    </source>
</reference>
<dbReference type="SMART" id="SM00382">
    <property type="entry name" value="AAA"/>
    <property type="match status" value="1"/>
</dbReference>
<dbReference type="Gene3D" id="3.30.420.10">
    <property type="entry name" value="Ribonuclease H-like superfamily/Ribonuclease H"/>
    <property type="match status" value="1"/>
</dbReference>
<feature type="domain" description="Exonuclease" evidence="3">
    <location>
        <begin position="6"/>
        <end position="159"/>
    </location>
</feature>
<dbReference type="GO" id="GO:0003676">
    <property type="term" value="F:nucleic acid binding"/>
    <property type="evidence" value="ECO:0007669"/>
    <property type="project" value="InterPro"/>
</dbReference>
<dbReference type="SUPFAM" id="SSF52540">
    <property type="entry name" value="P-loop containing nucleoside triphosphate hydrolases"/>
    <property type="match status" value="2"/>
</dbReference>
<organism evidence="4 5">
    <name type="scientific">Gloeothece verrucosa (strain PCC 7822)</name>
    <name type="common">Cyanothece sp. (strain PCC 7822)</name>
    <dbReference type="NCBI Taxonomy" id="497965"/>
    <lineage>
        <taxon>Bacteria</taxon>
        <taxon>Bacillati</taxon>
        <taxon>Cyanobacteriota</taxon>
        <taxon>Cyanophyceae</taxon>
        <taxon>Oscillatoriophycideae</taxon>
        <taxon>Chroococcales</taxon>
        <taxon>Aphanothecaceae</taxon>
        <taxon>Gloeothece</taxon>
        <taxon>Gloeothece verrucosa</taxon>
    </lineage>
</organism>
<keyword evidence="4" id="KW-0378">Hydrolase</keyword>
<dbReference type="eggNOG" id="COG1474">
    <property type="taxonomic scope" value="Bacteria"/>
</dbReference>
<dbReference type="InterPro" id="IPR027417">
    <property type="entry name" value="P-loop_NTPase"/>
</dbReference>
<feature type="domain" description="AAA+ ATPase" evidence="2">
    <location>
        <begin position="209"/>
        <end position="495"/>
    </location>
</feature>
<dbReference type="SUPFAM" id="SSF53098">
    <property type="entry name" value="Ribonuclease H-like"/>
    <property type="match status" value="1"/>
</dbReference>
<keyword evidence="4" id="KW-0540">Nuclease</keyword>
<dbReference type="Proteomes" id="UP000008206">
    <property type="component" value="Chromosome"/>
</dbReference>
<dbReference type="InterPro" id="IPR036397">
    <property type="entry name" value="RNaseH_sf"/>
</dbReference>
<dbReference type="OrthoDB" id="227666at2"/>
<dbReference type="SMART" id="SM00479">
    <property type="entry name" value="EXOIII"/>
    <property type="match status" value="1"/>
</dbReference>
<keyword evidence="4" id="KW-0269">Exonuclease</keyword>
<evidence type="ECO:0000259" key="3">
    <source>
        <dbReference type="SMART" id="SM00479"/>
    </source>
</evidence>
<evidence type="ECO:0000313" key="4">
    <source>
        <dbReference type="EMBL" id="ADN15871.1"/>
    </source>
</evidence>
<dbReference type="Gene3D" id="3.40.50.300">
    <property type="entry name" value="P-loop containing nucleotide triphosphate hydrolases"/>
    <property type="match status" value="1"/>
</dbReference>
<protein>
    <submittedName>
        <fullName evidence="4">Exonuclease RNase T and DNA polymerase III</fullName>
    </submittedName>
</protein>
<dbReference type="CDD" id="cd06127">
    <property type="entry name" value="DEDDh"/>
    <property type="match status" value="1"/>
</dbReference>
<dbReference type="InterPro" id="IPR013520">
    <property type="entry name" value="Ribonucl_H"/>
</dbReference>
<dbReference type="InterPro" id="IPR003593">
    <property type="entry name" value="AAA+_ATPase"/>
</dbReference>
<dbReference type="STRING" id="497965.Cyan7822_3941"/>
<dbReference type="HOGENOM" id="CLU_334545_0_0_3"/>